<dbReference type="EMBL" id="DF143147">
    <property type="protein sequence ID" value="GAA51392.1"/>
    <property type="molecule type" value="Genomic_DNA"/>
</dbReference>
<keyword evidence="4" id="KW-1185">Reference proteome</keyword>
<evidence type="ECO:0000256" key="1">
    <source>
        <dbReference type="ARBA" id="ARBA00022468"/>
    </source>
</evidence>
<dbReference type="Gene3D" id="1.10.8.270">
    <property type="entry name" value="putative rabgap domain of human tbc1 domain family member 14 like domains"/>
    <property type="match status" value="1"/>
</dbReference>
<dbReference type="AlphaFoldDB" id="G7YEK9"/>
<dbReference type="InterPro" id="IPR035969">
    <property type="entry name" value="Rab-GAP_TBC_sf"/>
</dbReference>
<dbReference type="SUPFAM" id="SSF47923">
    <property type="entry name" value="Ypt/Rab-GAP domain of gyp1p"/>
    <property type="match status" value="2"/>
</dbReference>
<reference key="2">
    <citation type="submission" date="2011-10" db="EMBL/GenBank/DDBJ databases">
        <title>The genome and transcriptome sequence of Clonorchis sinensis provide insights into the carcinogenic liver fluke.</title>
        <authorList>
            <person name="Wang X."/>
            <person name="Huang Y."/>
            <person name="Chen W."/>
            <person name="Liu H."/>
            <person name="Guo L."/>
            <person name="Chen Y."/>
            <person name="Luo F."/>
            <person name="Zhou W."/>
            <person name="Sun J."/>
            <person name="Mao Q."/>
            <person name="Liang P."/>
            <person name="Zhou C."/>
            <person name="Tian Y."/>
            <person name="Men J."/>
            <person name="Lv X."/>
            <person name="Huang L."/>
            <person name="Zhou J."/>
            <person name="Hu Y."/>
            <person name="Li R."/>
            <person name="Zhang F."/>
            <person name="Lei H."/>
            <person name="Li X."/>
            <person name="Hu X."/>
            <person name="Liang C."/>
            <person name="Xu J."/>
            <person name="Wu Z."/>
            <person name="Yu X."/>
        </authorList>
    </citation>
    <scope>NUCLEOTIDE SEQUENCE</scope>
    <source>
        <strain>Henan</strain>
    </source>
</reference>
<evidence type="ECO:0000313" key="3">
    <source>
        <dbReference type="EMBL" id="GAA51392.1"/>
    </source>
</evidence>
<dbReference type="PROSITE" id="PS50086">
    <property type="entry name" value="TBC_RABGAP"/>
    <property type="match status" value="1"/>
</dbReference>
<dbReference type="Gene3D" id="1.10.472.80">
    <property type="entry name" value="Ypt/Rab-GAP domain of gyp1p, domain 3"/>
    <property type="match status" value="1"/>
</dbReference>
<dbReference type="SMART" id="SM00164">
    <property type="entry name" value="TBC"/>
    <property type="match status" value="1"/>
</dbReference>
<dbReference type="InterPro" id="IPR000195">
    <property type="entry name" value="Rab-GAP-TBC_dom"/>
</dbReference>
<dbReference type="Proteomes" id="UP000008909">
    <property type="component" value="Unassembled WGS sequence"/>
</dbReference>
<feature type="domain" description="Rab-GAP TBC" evidence="2">
    <location>
        <begin position="31"/>
        <end position="354"/>
    </location>
</feature>
<protein>
    <submittedName>
        <fullName evidence="3">TBC1 domain family member 13</fullName>
    </submittedName>
</protein>
<dbReference type="PANTHER" id="PTHR22957">
    <property type="entry name" value="TBC1 DOMAIN FAMILY MEMBER GTPASE-ACTIVATING PROTEIN"/>
    <property type="match status" value="1"/>
</dbReference>
<accession>G7YEK9</accession>
<sequence>MRNKQDNLWSVLKADTLDLKELKKICIDGCSDTPGIRSLCWKYLLDYLPSDRSKLDERLARHRREYTSYVRDFVVETGDTKSLDHPLSCEPNGDWINFFNDNEVLVQINKDCRRLCPDFDFFHRVTEFPSNTLFGDDLYVGILRRRIEASYLQSQAVQPNLIGVTNMVHMSVYDPFQPSHSLASGLVETPVTPPLRDKAWYDSNTAATPLGAEQHWEVIERILYVYYKTHTAQGYVQGMNEVIAPIYYVFATDPDEQWRRYAEADTFYCFNNLMTEIHTNFIRKLDNGQFPGIGGQIRLFMDYLSCFDKALFTHLSGIGLAPEHYAFRWLSLLLAREFRLPDVIHIWDTLFADEHRFALLPFVACAMLIFQANRYGPSLTLASKYMRRSRGRILEGRTEAAVMGNPLFETLQMPPLSSGHEPFLGHILVIARPKVIGFNDLSVYFRSLPDRSLIREPLLNADFPTAVNLVQAFTRMQLGVTKSSTSVVIEVNNTVYRYRFPQTPWRYAQSCIHYVERWPQSVWNRKPKISEVDGQVVAVAGLLTVTVSINRTVNFDAANMELSNEKTECARRPQSSILSVFLGNWRPPGTRSDVDFCIRAVHLWSDKLYCTLLYGRQRKDSVRPNKSNFPYYYLNNCFDEVSCFVRCCSSCTYFLIIRKWRAVIPERPDTESGNVCRRTNVFDLVGYGYPQKGSSNEVYLSEEAISALLFSHKHRGYSNCAGKEEDSRRPELLSDIIWLVSRAASCLGAEEDFNELLIEQKNAAQTTSKLIYIVAHWTKIIMDPQPLFLIDVFVGN</sequence>
<organism evidence="3 4">
    <name type="scientific">Clonorchis sinensis</name>
    <name type="common">Chinese liver fluke</name>
    <dbReference type="NCBI Taxonomy" id="79923"/>
    <lineage>
        <taxon>Eukaryota</taxon>
        <taxon>Metazoa</taxon>
        <taxon>Spiralia</taxon>
        <taxon>Lophotrochozoa</taxon>
        <taxon>Platyhelminthes</taxon>
        <taxon>Trematoda</taxon>
        <taxon>Digenea</taxon>
        <taxon>Opisthorchiida</taxon>
        <taxon>Opisthorchiata</taxon>
        <taxon>Opisthorchiidae</taxon>
        <taxon>Clonorchis</taxon>
    </lineage>
</organism>
<gene>
    <name evidence="3" type="ORF">CLF_106027</name>
</gene>
<dbReference type="PANTHER" id="PTHR22957:SF27">
    <property type="entry name" value="TBC1 DOMAIN FAMILY MEMBER 13"/>
    <property type="match status" value="1"/>
</dbReference>
<evidence type="ECO:0000259" key="2">
    <source>
        <dbReference type="PROSITE" id="PS50086"/>
    </source>
</evidence>
<evidence type="ECO:0000313" key="4">
    <source>
        <dbReference type="Proteomes" id="UP000008909"/>
    </source>
</evidence>
<dbReference type="Pfam" id="PF00566">
    <property type="entry name" value="RabGAP-TBC"/>
    <property type="match status" value="1"/>
</dbReference>
<dbReference type="GO" id="GO:0005096">
    <property type="term" value="F:GTPase activator activity"/>
    <property type="evidence" value="ECO:0007669"/>
    <property type="project" value="UniProtKB-KW"/>
</dbReference>
<dbReference type="GO" id="GO:0006886">
    <property type="term" value="P:intracellular protein transport"/>
    <property type="evidence" value="ECO:0007669"/>
    <property type="project" value="TreeGrafter"/>
</dbReference>
<reference evidence="3" key="1">
    <citation type="journal article" date="2011" name="Genome Biol.">
        <title>The draft genome of the carcinogenic human liver fluke Clonorchis sinensis.</title>
        <authorList>
            <person name="Wang X."/>
            <person name="Chen W."/>
            <person name="Huang Y."/>
            <person name="Sun J."/>
            <person name="Men J."/>
            <person name="Liu H."/>
            <person name="Luo F."/>
            <person name="Guo L."/>
            <person name="Lv X."/>
            <person name="Deng C."/>
            <person name="Zhou C."/>
            <person name="Fan Y."/>
            <person name="Li X."/>
            <person name="Huang L."/>
            <person name="Hu Y."/>
            <person name="Liang C."/>
            <person name="Hu X."/>
            <person name="Xu J."/>
            <person name="Yu X."/>
        </authorList>
    </citation>
    <scope>NUCLEOTIDE SEQUENCE [LARGE SCALE GENOMIC DNA]</scope>
    <source>
        <strain evidence="3">Henan</strain>
    </source>
</reference>
<name>G7YEK9_CLOSI</name>
<proteinExistence type="predicted"/>
<keyword evidence="1" id="KW-0343">GTPase activation</keyword>